<sequence length="448" mass="46948">MSGLLQHHDSLTHGWMPVTAQVVTGLVLVAALRRRRRLIAAGAFGVAAAAAAHWYIASQGLAGDPAPQALWIWIALTGFTAAALVTRCRHRRWWRRAAALAAVPLCVLCTALAVNQWTGYFPTVATAWGQLTAGPLPDQTDMATVAAFQVRHAVPHNGSLVPVDTGDAGSGFKHRGEFVYLPPAWFAADPPPRLPTLMMIGGELNTPQDWARAGNAVQTVDTFAAAHGGEAPVLVFVDVGGTFNNDTECVNGRRGKVADHLTKDVVPAMVSKFGVSSDPANWGVVGWSMGGTCAVDLTVMHPETFSVFEDIAGDLSPNSGSKAQTIDRLFGGDAAAYESFDPTTVITRHGPYTGVSGWFAVNGAGASPPPQTAAAAQALCGLGASHGIDCAVITRPGRHDWPFAANAFAEALPWLAGEIQTPGVPRTALQQPAKGPTAVDVAERRPGQ</sequence>
<dbReference type="PANTHER" id="PTHR48098:SF1">
    <property type="entry name" value="DIACYLGLYCEROL ACYLTRANSFERASE_MYCOLYLTRANSFERASE AG85A"/>
    <property type="match status" value="1"/>
</dbReference>
<proteinExistence type="predicted"/>
<evidence type="ECO:0000313" key="5">
    <source>
        <dbReference type="EMBL" id="ANE82918.1"/>
    </source>
</evidence>
<dbReference type="InterPro" id="IPR029058">
    <property type="entry name" value="AB_hydrolase_fold"/>
</dbReference>
<evidence type="ECO:0000256" key="3">
    <source>
        <dbReference type="SAM" id="MobiDB-lite"/>
    </source>
</evidence>
<gene>
    <name evidence="5" type="ORF">A7U43_14350</name>
</gene>
<feature type="transmembrane region" description="Helical" evidence="4">
    <location>
        <begin position="38"/>
        <end position="56"/>
    </location>
</feature>
<protein>
    <recommendedName>
        <fullName evidence="7">Esterase</fullName>
    </recommendedName>
</protein>
<dbReference type="KEGG" id="madi:A7U43_14350"/>
<dbReference type="RefSeq" id="WP_068002726.1">
    <property type="nucleotide sequence ID" value="NZ_CP015596.1"/>
</dbReference>
<keyword evidence="4" id="KW-0812">Transmembrane</keyword>
<dbReference type="Proteomes" id="UP000077143">
    <property type="component" value="Chromosome"/>
</dbReference>
<keyword evidence="6" id="KW-1185">Reference proteome</keyword>
<name>A0A172UVC5_9MYCO</name>
<dbReference type="OrthoDB" id="3723842at2"/>
<accession>A0A172UVC5</accession>
<evidence type="ECO:0000256" key="2">
    <source>
        <dbReference type="ARBA" id="ARBA00022525"/>
    </source>
</evidence>
<dbReference type="InterPro" id="IPR000801">
    <property type="entry name" value="Esterase-like"/>
</dbReference>
<dbReference type="Gene3D" id="3.40.50.1820">
    <property type="entry name" value="alpha/beta hydrolase"/>
    <property type="match status" value="1"/>
</dbReference>
<dbReference type="InterPro" id="IPR050583">
    <property type="entry name" value="Mycobacterial_A85_antigen"/>
</dbReference>
<feature type="transmembrane region" description="Helical" evidence="4">
    <location>
        <begin position="97"/>
        <end position="117"/>
    </location>
</feature>
<organism evidence="5 6">
    <name type="scientific">Mycobacterium adipatum</name>
    <dbReference type="NCBI Taxonomy" id="1682113"/>
    <lineage>
        <taxon>Bacteria</taxon>
        <taxon>Bacillati</taxon>
        <taxon>Actinomycetota</taxon>
        <taxon>Actinomycetes</taxon>
        <taxon>Mycobacteriales</taxon>
        <taxon>Mycobacteriaceae</taxon>
        <taxon>Mycobacterium</taxon>
    </lineage>
</organism>
<dbReference type="Pfam" id="PF00756">
    <property type="entry name" value="Esterase"/>
    <property type="match status" value="1"/>
</dbReference>
<evidence type="ECO:0000256" key="4">
    <source>
        <dbReference type="SAM" id="Phobius"/>
    </source>
</evidence>
<evidence type="ECO:0000256" key="1">
    <source>
        <dbReference type="ARBA" id="ARBA00004613"/>
    </source>
</evidence>
<feature type="transmembrane region" description="Helical" evidence="4">
    <location>
        <begin position="68"/>
        <end position="85"/>
    </location>
</feature>
<evidence type="ECO:0000313" key="6">
    <source>
        <dbReference type="Proteomes" id="UP000077143"/>
    </source>
</evidence>
<dbReference type="PANTHER" id="PTHR48098">
    <property type="entry name" value="ENTEROCHELIN ESTERASE-RELATED"/>
    <property type="match status" value="1"/>
</dbReference>
<keyword evidence="2" id="KW-0964">Secreted</keyword>
<dbReference type="SUPFAM" id="SSF53474">
    <property type="entry name" value="alpha/beta-Hydrolases"/>
    <property type="match status" value="1"/>
</dbReference>
<dbReference type="STRING" id="1682113.A7U43_14350"/>
<keyword evidence="4" id="KW-0472">Membrane</keyword>
<comment type="subcellular location">
    <subcellularLocation>
        <location evidence="1">Secreted</location>
    </subcellularLocation>
</comment>
<dbReference type="AlphaFoldDB" id="A0A172UVC5"/>
<dbReference type="GO" id="GO:0005576">
    <property type="term" value="C:extracellular region"/>
    <property type="evidence" value="ECO:0007669"/>
    <property type="project" value="UniProtKB-SubCell"/>
</dbReference>
<reference evidence="5 6" key="1">
    <citation type="submission" date="2016-05" db="EMBL/GenBank/DDBJ databases">
        <title>Complete genome sequence of a phthalic acid esters degrading Mycobacterium sp. YC-RL4.</title>
        <authorList>
            <person name="Ren L."/>
            <person name="Fan S."/>
            <person name="Ruth N."/>
            <person name="Jia Y."/>
            <person name="Wang J."/>
            <person name="Qiao C."/>
        </authorList>
    </citation>
    <scope>NUCLEOTIDE SEQUENCE [LARGE SCALE GENOMIC DNA]</scope>
    <source>
        <strain evidence="5 6">YC-RL4</strain>
    </source>
</reference>
<dbReference type="GO" id="GO:0016747">
    <property type="term" value="F:acyltransferase activity, transferring groups other than amino-acyl groups"/>
    <property type="evidence" value="ECO:0007669"/>
    <property type="project" value="TreeGrafter"/>
</dbReference>
<keyword evidence="4" id="KW-1133">Transmembrane helix</keyword>
<evidence type="ECO:0008006" key="7">
    <source>
        <dbReference type="Google" id="ProtNLM"/>
    </source>
</evidence>
<feature type="region of interest" description="Disordered" evidence="3">
    <location>
        <begin position="425"/>
        <end position="448"/>
    </location>
</feature>
<dbReference type="EMBL" id="CP015596">
    <property type="protein sequence ID" value="ANE82918.1"/>
    <property type="molecule type" value="Genomic_DNA"/>
</dbReference>
<feature type="transmembrane region" description="Helical" evidence="4">
    <location>
        <begin position="12"/>
        <end position="31"/>
    </location>
</feature>